<dbReference type="PROSITE" id="PS50850">
    <property type="entry name" value="MFS"/>
    <property type="match status" value="1"/>
</dbReference>
<dbReference type="AlphaFoldDB" id="A0A376SCI1"/>
<feature type="transmembrane region" description="Helical" evidence="9">
    <location>
        <begin position="144"/>
        <end position="165"/>
    </location>
</feature>
<feature type="transmembrane region" description="Helical" evidence="9">
    <location>
        <begin position="484"/>
        <end position="502"/>
    </location>
</feature>
<sequence length="519" mass="56808">MAITKSTPAPLTGGTLWCVTIALSLATFMQMLDSTISNVAIPTISGFLGASTDEGTWVITSFGVANAIAIPVTGRLAQRIGELRLFLLSVTFFSLSSLMCSLSTNLDVLIFFRVVQGLMAGPLIPLSQSLLLRNYPPEKRTFALALWSMTVIIAPICGPILGGYICDNFSWGWIFLINVPMGIIVLTLCLTLLKGRETETSPVKMNLPGLTLLVLGVGGLQIMLDKGRDLDWFNSSTIIILTVVSVISLISLVIWESTSENPILDLSLFKSRNFTIGIVSITCAYLFYSGAIVLMPQLLQETMGYNAIWAGLAYAPIGIMPLLISPLIGRYGNKIDMRLLVTFSFLMYAVCYYWRSVTFMPTIDFTGIILPQFFQGFAVACFFLPLTTISFSGLPDNKFANASSMSNFFRTLSGSVGTSLTMTLWGRRESLHHSQLTATIDQLNPVFNSSSQIMDKYYGSLSGVLNEINNEITQQSLSISANEIFRMAAIAFILLTVLVWFAKPPFTAKGVGDDKRRGL</sequence>
<dbReference type="InterPro" id="IPR020846">
    <property type="entry name" value="MFS_dom"/>
</dbReference>
<reference evidence="11 12" key="1">
    <citation type="submission" date="2018-06" db="EMBL/GenBank/DDBJ databases">
        <authorList>
            <consortium name="Pathogen Informatics"/>
            <person name="Doyle S."/>
        </authorList>
    </citation>
    <scope>NUCLEOTIDE SEQUENCE [LARGE SCALE GENOMIC DNA]</scope>
    <source>
        <strain evidence="11 12">NCTC11112</strain>
    </source>
</reference>
<feature type="domain" description="Major facilitator superfamily (MFS) profile" evidence="10">
    <location>
        <begin position="19"/>
        <end position="507"/>
    </location>
</feature>
<evidence type="ECO:0000256" key="3">
    <source>
        <dbReference type="ARBA" id="ARBA00022448"/>
    </source>
</evidence>
<evidence type="ECO:0000256" key="1">
    <source>
        <dbReference type="ARBA" id="ARBA00004429"/>
    </source>
</evidence>
<dbReference type="InterPro" id="IPR004638">
    <property type="entry name" value="EmrB-like"/>
</dbReference>
<dbReference type="GO" id="GO:0005886">
    <property type="term" value="C:plasma membrane"/>
    <property type="evidence" value="ECO:0007669"/>
    <property type="project" value="UniProtKB-SubCell"/>
</dbReference>
<dbReference type="NCBIfam" id="TIGR00711">
    <property type="entry name" value="efflux_EmrB"/>
    <property type="match status" value="1"/>
</dbReference>
<feature type="transmembrane region" description="Helical" evidence="9">
    <location>
        <begin position="12"/>
        <end position="32"/>
    </location>
</feature>
<feature type="transmembrane region" description="Helical" evidence="9">
    <location>
        <begin position="85"/>
        <end position="104"/>
    </location>
</feature>
<feature type="transmembrane region" description="Helical" evidence="9">
    <location>
        <begin position="205"/>
        <end position="224"/>
    </location>
</feature>
<dbReference type="InterPro" id="IPR011701">
    <property type="entry name" value="MFS"/>
</dbReference>
<dbReference type="Gene3D" id="1.20.1720.10">
    <property type="entry name" value="Multidrug resistance protein D"/>
    <property type="match status" value="1"/>
</dbReference>
<evidence type="ECO:0000256" key="2">
    <source>
        <dbReference type="ARBA" id="ARBA00008537"/>
    </source>
</evidence>
<gene>
    <name evidence="11" type="primary">emrB_4</name>
    <name evidence="11" type="ORF">NCTC11112_06994</name>
</gene>
<feature type="transmembrane region" description="Helical" evidence="9">
    <location>
        <begin position="55"/>
        <end position="73"/>
    </location>
</feature>
<accession>A0A376SCI1</accession>
<dbReference type="Pfam" id="PF07690">
    <property type="entry name" value="MFS_1"/>
    <property type="match status" value="1"/>
</dbReference>
<dbReference type="FunFam" id="1.20.1720.10:FF:000002">
    <property type="entry name" value="Multidrug resistance protein B"/>
    <property type="match status" value="1"/>
</dbReference>
<proteinExistence type="inferred from homology"/>
<dbReference type="GO" id="GO:0022857">
    <property type="term" value="F:transmembrane transporter activity"/>
    <property type="evidence" value="ECO:0007669"/>
    <property type="project" value="InterPro"/>
</dbReference>
<keyword evidence="3" id="KW-0813">Transport</keyword>
<dbReference type="PANTHER" id="PTHR42718:SF9">
    <property type="entry name" value="MAJOR FACILITATOR SUPERFAMILY MULTIDRUG TRANSPORTER MFSC"/>
    <property type="match status" value="1"/>
</dbReference>
<keyword evidence="5" id="KW-0997">Cell inner membrane</keyword>
<evidence type="ECO:0000256" key="8">
    <source>
        <dbReference type="ARBA" id="ARBA00023136"/>
    </source>
</evidence>
<dbReference type="Proteomes" id="UP000254817">
    <property type="component" value="Unassembled WGS sequence"/>
</dbReference>
<comment type="similarity">
    <text evidence="2">Belongs to the major facilitator superfamily. EmrB family.</text>
</comment>
<evidence type="ECO:0000256" key="9">
    <source>
        <dbReference type="SAM" id="Phobius"/>
    </source>
</evidence>
<evidence type="ECO:0000259" key="10">
    <source>
        <dbReference type="PROSITE" id="PS50850"/>
    </source>
</evidence>
<feature type="transmembrane region" description="Helical" evidence="9">
    <location>
        <begin position="276"/>
        <end position="295"/>
    </location>
</feature>
<evidence type="ECO:0000256" key="5">
    <source>
        <dbReference type="ARBA" id="ARBA00022519"/>
    </source>
</evidence>
<dbReference type="GO" id="GO:1990961">
    <property type="term" value="P:xenobiotic detoxification by transmembrane export across the plasma membrane"/>
    <property type="evidence" value="ECO:0007669"/>
    <property type="project" value="UniProtKB-ARBA"/>
</dbReference>
<evidence type="ECO:0000313" key="11">
    <source>
        <dbReference type="EMBL" id="STI47775.1"/>
    </source>
</evidence>
<evidence type="ECO:0000256" key="6">
    <source>
        <dbReference type="ARBA" id="ARBA00022692"/>
    </source>
</evidence>
<evidence type="ECO:0000256" key="4">
    <source>
        <dbReference type="ARBA" id="ARBA00022475"/>
    </source>
</evidence>
<evidence type="ECO:0000256" key="7">
    <source>
        <dbReference type="ARBA" id="ARBA00022989"/>
    </source>
</evidence>
<keyword evidence="8 9" id="KW-0472">Membrane</keyword>
<keyword evidence="7 9" id="KW-1133">Transmembrane helix</keyword>
<feature type="transmembrane region" description="Helical" evidence="9">
    <location>
        <begin position="307"/>
        <end position="325"/>
    </location>
</feature>
<evidence type="ECO:0000313" key="12">
    <source>
        <dbReference type="Proteomes" id="UP000254817"/>
    </source>
</evidence>
<feature type="transmembrane region" description="Helical" evidence="9">
    <location>
        <begin position="375"/>
        <end position="394"/>
    </location>
</feature>
<feature type="transmembrane region" description="Helical" evidence="9">
    <location>
        <begin position="337"/>
        <end position="355"/>
    </location>
</feature>
<organism evidence="11 12">
    <name type="scientific">Escherichia coli</name>
    <dbReference type="NCBI Taxonomy" id="562"/>
    <lineage>
        <taxon>Bacteria</taxon>
        <taxon>Pseudomonadati</taxon>
        <taxon>Pseudomonadota</taxon>
        <taxon>Gammaproteobacteria</taxon>
        <taxon>Enterobacterales</taxon>
        <taxon>Enterobacteriaceae</taxon>
        <taxon>Escherichia</taxon>
    </lineage>
</organism>
<comment type="subcellular location">
    <subcellularLocation>
        <location evidence="1">Cell inner membrane</location>
        <topology evidence="1">Multi-pass membrane protein</topology>
    </subcellularLocation>
</comment>
<feature type="transmembrane region" description="Helical" evidence="9">
    <location>
        <begin position="236"/>
        <end position="255"/>
    </location>
</feature>
<dbReference type="SUPFAM" id="SSF103473">
    <property type="entry name" value="MFS general substrate transporter"/>
    <property type="match status" value="1"/>
</dbReference>
<protein>
    <submittedName>
        <fullName evidence="11">Multidrug resistance protein Y</fullName>
    </submittedName>
</protein>
<keyword evidence="4" id="KW-1003">Cell membrane</keyword>
<feature type="transmembrane region" description="Helical" evidence="9">
    <location>
        <begin position="110"/>
        <end position="132"/>
    </location>
</feature>
<dbReference type="PANTHER" id="PTHR42718">
    <property type="entry name" value="MAJOR FACILITATOR SUPERFAMILY MULTIDRUG TRANSPORTER MFSC"/>
    <property type="match status" value="1"/>
</dbReference>
<dbReference type="Gene3D" id="1.20.1250.20">
    <property type="entry name" value="MFS general substrate transporter like domains"/>
    <property type="match status" value="1"/>
</dbReference>
<dbReference type="GO" id="GO:0015721">
    <property type="term" value="P:bile acid and bile salt transport"/>
    <property type="evidence" value="ECO:0007669"/>
    <property type="project" value="UniProtKB-ARBA"/>
</dbReference>
<keyword evidence="6 9" id="KW-0812">Transmembrane</keyword>
<dbReference type="CDD" id="cd17503">
    <property type="entry name" value="MFS_LmrB_MDR_like"/>
    <property type="match status" value="1"/>
</dbReference>
<dbReference type="InterPro" id="IPR036259">
    <property type="entry name" value="MFS_trans_sf"/>
</dbReference>
<dbReference type="EMBL" id="UGAW01000002">
    <property type="protein sequence ID" value="STI47775.1"/>
    <property type="molecule type" value="Genomic_DNA"/>
</dbReference>
<name>A0A376SCI1_ECOLX</name>
<feature type="transmembrane region" description="Helical" evidence="9">
    <location>
        <begin position="171"/>
        <end position="193"/>
    </location>
</feature>